<name>A0AAD6IRN4_DREDA</name>
<evidence type="ECO:0000256" key="1">
    <source>
        <dbReference type="SAM" id="SignalP"/>
    </source>
</evidence>
<proteinExistence type="predicted"/>
<feature type="chain" id="PRO_5042057607" evidence="1">
    <location>
        <begin position="17"/>
        <end position="337"/>
    </location>
</feature>
<evidence type="ECO:0000313" key="2">
    <source>
        <dbReference type="EMBL" id="KAJ6257373.1"/>
    </source>
</evidence>
<gene>
    <name evidence="2" type="ORF">Dda_8262</name>
</gene>
<protein>
    <submittedName>
        <fullName evidence="2">Uncharacterized protein</fullName>
    </submittedName>
</protein>
<dbReference type="EMBL" id="JAQGDS010000011">
    <property type="protein sequence ID" value="KAJ6257373.1"/>
    <property type="molecule type" value="Genomic_DNA"/>
</dbReference>
<keyword evidence="1" id="KW-0732">Signal</keyword>
<evidence type="ECO:0000313" key="3">
    <source>
        <dbReference type="Proteomes" id="UP001221413"/>
    </source>
</evidence>
<comment type="caution">
    <text evidence="2">The sequence shown here is derived from an EMBL/GenBank/DDBJ whole genome shotgun (WGS) entry which is preliminary data.</text>
</comment>
<feature type="signal peptide" evidence="1">
    <location>
        <begin position="1"/>
        <end position="16"/>
    </location>
</feature>
<dbReference type="Proteomes" id="UP001221413">
    <property type="component" value="Unassembled WGS sequence"/>
</dbReference>
<organism evidence="2 3">
    <name type="scientific">Drechslerella dactyloides</name>
    <name type="common">Nematode-trapping fungus</name>
    <name type="synonym">Arthrobotrys dactyloides</name>
    <dbReference type="NCBI Taxonomy" id="74499"/>
    <lineage>
        <taxon>Eukaryota</taxon>
        <taxon>Fungi</taxon>
        <taxon>Dikarya</taxon>
        <taxon>Ascomycota</taxon>
        <taxon>Pezizomycotina</taxon>
        <taxon>Orbiliomycetes</taxon>
        <taxon>Orbiliales</taxon>
        <taxon>Orbiliaceae</taxon>
        <taxon>Drechslerella</taxon>
    </lineage>
</organism>
<accession>A0AAD6IRN4</accession>
<sequence>MQSLARLLPLVAAAHALVPAPRPALQADEPVLEPRFLGTSALITVQNQWTKPCKCGGSDGKYMAVPPPKSFSIPASSVSTAYPVEAEGMIPLQSSFNFCCTPENERQSCASINIGVAPWKTGFTYAPNNPSSQMGIMQAPAKILEAGRDFDYEIITGQGAFTSFANSLIKSKVDGFISGLSQKPIEIQASADIKLTIKTVKEYSVVATYVSLDNMPTGGSKIDGIVALSGTISGTLDLKGVKQDFKIKAGGASIMISAEGNLFAAAKSAALNIEIKRALLSLDTIDLEGDFLVDVVGALYPVLAPVLKLPYKLCSIVNTSENAKIIALLNKAIKSLA</sequence>
<reference evidence="2" key="1">
    <citation type="submission" date="2023-01" db="EMBL/GenBank/DDBJ databases">
        <title>The chitinases involved in constricting ring structure development in the nematode-trapping fungus Drechslerella dactyloides.</title>
        <authorList>
            <person name="Wang R."/>
            <person name="Zhang L."/>
            <person name="Tang P."/>
            <person name="Li S."/>
            <person name="Liang L."/>
        </authorList>
    </citation>
    <scope>NUCLEOTIDE SEQUENCE</scope>
    <source>
        <strain evidence="2">YMF1.00031</strain>
    </source>
</reference>
<dbReference type="AlphaFoldDB" id="A0AAD6IRN4"/>
<keyword evidence="3" id="KW-1185">Reference proteome</keyword>